<proteinExistence type="predicted"/>
<evidence type="ECO:0008006" key="4">
    <source>
        <dbReference type="Google" id="ProtNLM"/>
    </source>
</evidence>
<dbReference type="Proteomes" id="UP000011115">
    <property type="component" value="Unassembled WGS sequence"/>
</dbReference>
<reference evidence="3" key="1">
    <citation type="journal article" date="2011" name="Nature">
        <title>Genome sequence and analysis of the tuber crop potato.</title>
        <authorList>
            <consortium name="The Potato Genome Sequencing Consortium"/>
        </authorList>
    </citation>
    <scope>NUCLEOTIDE SEQUENCE [LARGE SCALE GENOMIC DNA]</scope>
    <source>
        <strain evidence="3">cv. DM1-3 516 R44</strain>
    </source>
</reference>
<dbReference type="HOGENOM" id="CLU_029307_9_1_1"/>
<protein>
    <recommendedName>
        <fullName evidence="4">Integrase core domain containing protein</fullName>
    </recommendedName>
</protein>
<keyword evidence="3" id="KW-1185">Reference proteome</keyword>
<dbReference type="EnsemblPlants" id="PGSC0003DMT400088855">
    <property type="protein sequence ID" value="PGSC0003DMT400088855"/>
    <property type="gene ID" value="PGSC0003DMG400038426"/>
</dbReference>
<feature type="coiled-coil region" evidence="1">
    <location>
        <begin position="115"/>
        <end position="142"/>
    </location>
</feature>
<dbReference type="InParanoid" id="M1DGV8"/>
<dbReference type="Gramene" id="PGSC0003DMT400088855">
    <property type="protein sequence ID" value="PGSC0003DMT400088855"/>
    <property type="gene ID" value="PGSC0003DMG400038426"/>
</dbReference>
<dbReference type="PaxDb" id="4113-PGSC0003DMT400088855"/>
<reference evidence="2" key="2">
    <citation type="submission" date="2015-06" db="UniProtKB">
        <authorList>
            <consortium name="EnsemblPlants"/>
        </authorList>
    </citation>
    <scope>IDENTIFICATION</scope>
    <source>
        <strain evidence="2">DM1-3 516 R44</strain>
    </source>
</reference>
<accession>M1DGV8</accession>
<sequence>MITQCPIHDIPNIILLDCFYRGLGPENKRVVDQLISGDIEKQSYAMAVQLLDNMTKMNQEAEKDFMMTTLITQMDELAKMMVKIEAQCKRKDKYYPPQERRNLEDNKVKRIEGMLSTILHKATKQDRELEELKEDIEGMKRIIWSHFRVVQLLENLMSHVLPQLHSQKNRG</sequence>
<organism evidence="2 3">
    <name type="scientific">Solanum tuberosum</name>
    <name type="common">Potato</name>
    <dbReference type="NCBI Taxonomy" id="4113"/>
    <lineage>
        <taxon>Eukaryota</taxon>
        <taxon>Viridiplantae</taxon>
        <taxon>Streptophyta</taxon>
        <taxon>Embryophyta</taxon>
        <taxon>Tracheophyta</taxon>
        <taxon>Spermatophyta</taxon>
        <taxon>Magnoliopsida</taxon>
        <taxon>eudicotyledons</taxon>
        <taxon>Gunneridae</taxon>
        <taxon>Pentapetalae</taxon>
        <taxon>asterids</taxon>
        <taxon>lamiids</taxon>
        <taxon>Solanales</taxon>
        <taxon>Solanaceae</taxon>
        <taxon>Solanoideae</taxon>
        <taxon>Solaneae</taxon>
        <taxon>Solanum</taxon>
    </lineage>
</organism>
<evidence type="ECO:0000313" key="2">
    <source>
        <dbReference type="EnsemblPlants" id="PGSC0003DMT400088855"/>
    </source>
</evidence>
<evidence type="ECO:0000256" key="1">
    <source>
        <dbReference type="SAM" id="Coils"/>
    </source>
</evidence>
<name>M1DGV8_SOLTU</name>
<dbReference type="AlphaFoldDB" id="M1DGV8"/>
<keyword evidence="1" id="KW-0175">Coiled coil</keyword>
<evidence type="ECO:0000313" key="3">
    <source>
        <dbReference type="Proteomes" id="UP000011115"/>
    </source>
</evidence>